<organism evidence="1 2">
    <name type="scientific">Streptomyces fagopyri</name>
    <dbReference type="NCBI Taxonomy" id="2662397"/>
    <lineage>
        <taxon>Bacteria</taxon>
        <taxon>Bacillati</taxon>
        <taxon>Actinomycetota</taxon>
        <taxon>Actinomycetes</taxon>
        <taxon>Kitasatosporales</taxon>
        <taxon>Streptomycetaceae</taxon>
        <taxon>Streptomyces</taxon>
    </lineage>
</organism>
<protein>
    <recommendedName>
        <fullName evidence="3">HK97 gp10 family phage protein</fullName>
    </recommendedName>
</protein>
<dbReference type="EMBL" id="CP045643">
    <property type="protein sequence ID" value="QFZ75101.1"/>
    <property type="molecule type" value="Genomic_DNA"/>
</dbReference>
<keyword evidence="2" id="KW-1185">Reference proteome</keyword>
<name>A0A5Q0LDV3_9ACTN</name>
<reference evidence="1 2" key="1">
    <citation type="submission" date="2019-10" db="EMBL/GenBank/DDBJ databases">
        <title>A novel species.</title>
        <authorList>
            <person name="Gao J."/>
        </authorList>
    </citation>
    <scope>NUCLEOTIDE SEQUENCE [LARGE SCALE GENOMIC DNA]</scope>
    <source>
        <strain evidence="1 2">QMT-28</strain>
    </source>
</reference>
<proteinExistence type="predicted"/>
<dbReference type="Proteomes" id="UP000326179">
    <property type="component" value="Chromosome"/>
</dbReference>
<accession>A0A5Q0LDV3</accession>
<evidence type="ECO:0008006" key="3">
    <source>
        <dbReference type="Google" id="ProtNLM"/>
    </source>
</evidence>
<evidence type="ECO:0000313" key="1">
    <source>
        <dbReference type="EMBL" id="QFZ75101.1"/>
    </source>
</evidence>
<evidence type="ECO:0000313" key="2">
    <source>
        <dbReference type="Proteomes" id="UP000326179"/>
    </source>
</evidence>
<dbReference type="AlphaFoldDB" id="A0A5Q0LDV3"/>
<gene>
    <name evidence="1" type="ORF">GFH48_19130</name>
</gene>
<sequence>MMAGGPPFSLGVETHAGLAALTRAIRAEEDGKQLRKELAAGMREALKPGANEAKGSIMSMSSAGLPTSPALRSAVARKIRPEVKLGGRWSGARVKAFKTKNVRGFPNAPKRLNRAGGWRHPVYGNREVWVQQRGKVDWFDRAFQGREGAYKSGVEQAMENMARRIADRAR</sequence>
<dbReference type="KEGG" id="sfy:GFH48_19130"/>